<evidence type="ECO:0000256" key="4">
    <source>
        <dbReference type="ARBA" id="ARBA00023242"/>
    </source>
</evidence>
<organism evidence="6 7">
    <name type="scientific">Owenia fusiformis</name>
    <name type="common">Polychaete worm</name>
    <dbReference type="NCBI Taxonomy" id="6347"/>
    <lineage>
        <taxon>Eukaryota</taxon>
        <taxon>Metazoa</taxon>
        <taxon>Spiralia</taxon>
        <taxon>Lophotrochozoa</taxon>
        <taxon>Annelida</taxon>
        <taxon>Polychaeta</taxon>
        <taxon>Sedentaria</taxon>
        <taxon>Canalipalpata</taxon>
        <taxon>Sabellida</taxon>
        <taxon>Oweniida</taxon>
        <taxon>Oweniidae</taxon>
        <taxon>Owenia</taxon>
    </lineage>
</organism>
<dbReference type="SMART" id="SM00993">
    <property type="entry name" value="YL1_C"/>
    <property type="match status" value="1"/>
</dbReference>
<dbReference type="GO" id="GO:0031011">
    <property type="term" value="C:Ino80 complex"/>
    <property type="evidence" value="ECO:0007669"/>
    <property type="project" value="InterPro"/>
</dbReference>
<comment type="subcellular location">
    <subcellularLocation>
        <location evidence="1">Nucleus</location>
    </subcellularLocation>
</comment>
<evidence type="ECO:0000313" key="6">
    <source>
        <dbReference type="EMBL" id="CAH1788432.1"/>
    </source>
</evidence>
<dbReference type="OrthoDB" id="49520at2759"/>
<keyword evidence="4" id="KW-0539">Nucleus</keyword>
<protein>
    <submittedName>
        <fullName evidence="6">Uncharacterized protein</fullName>
    </submittedName>
</protein>
<keyword evidence="7" id="KW-1185">Reference proteome</keyword>
<dbReference type="GO" id="GO:0006338">
    <property type="term" value="P:chromatin remodeling"/>
    <property type="evidence" value="ECO:0007669"/>
    <property type="project" value="InterPro"/>
</dbReference>
<gene>
    <name evidence="6" type="ORF">OFUS_LOCUS13968</name>
</gene>
<dbReference type="Pfam" id="PF08265">
    <property type="entry name" value="YL1_C"/>
    <property type="match status" value="1"/>
</dbReference>
<dbReference type="EMBL" id="CAIIXF020000007">
    <property type="protein sequence ID" value="CAH1788432.1"/>
    <property type="molecule type" value="Genomic_DNA"/>
</dbReference>
<sequence length="182" mass="19950">MLLVRMSSVGRPRKNASKRSSSPATSSLIKTKKRAVTPCTAEESNDSFSVGDERSAAASPAIEANTDKIPVFKDPNFVHSRKGTASSGNKRARVWKNLKQIVAADRALPWGTDDPTYYSIEAPPSFKPAKKYSDLTGLEAKYTDPHTKIRYSSPDEFPRVRLLPSDIVQGYLALRKATPAVP</sequence>
<dbReference type="AlphaFoldDB" id="A0A8J1Y3X3"/>
<evidence type="ECO:0000256" key="3">
    <source>
        <dbReference type="ARBA" id="ARBA00023163"/>
    </source>
</evidence>
<dbReference type="PANTHER" id="PTHR31200:SF1">
    <property type="entry name" value="INO80 COMPLEX SUBUNIT C"/>
    <property type="match status" value="1"/>
</dbReference>
<keyword evidence="3" id="KW-0804">Transcription</keyword>
<dbReference type="InterPro" id="IPR013272">
    <property type="entry name" value="Vps72/YL1_C"/>
</dbReference>
<dbReference type="Proteomes" id="UP000749559">
    <property type="component" value="Unassembled WGS sequence"/>
</dbReference>
<dbReference type="InterPro" id="IPR029525">
    <property type="entry name" value="INO80C/Ies6"/>
</dbReference>
<comment type="caution">
    <text evidence="6">The sequence shown here is derived from an EMBL/GenBank/DDBJ whole genome shotgun (WGS) entry which is preliminary data.</text>
</comment>
<name>A0A8J1Y3X3_OWEFU</name>
<evidence type="ECO:0000256" key="5">
    <source>
        <dbReference type="SAM" id="MobiDB-lite"/>
    </source>
</evidence>
<accession>A0A8J1Y3X3</accession>
<evidence type="ECO:0000256" key="2">
    <source>
        <dbReference type="ARBA" id="ARBA00023015"/>
    </source>
</evidence>
<proteinExistence type="predicted"/>
<evidence type="ECO:0000256" key="1">
    <source>
        <dbReference type="ARBA" id="ARBA00004123"/>
    </source>
</evidence>
<feature type="compositionally biased region" description="Low complexity" evidence="5">
    <location>
        <begin position="18"/>
        <end position="27"/>
    </location>
</feature>
<dbReference type="PANTHER" id="PTHR31200">
    <property type="entry name" value="INO80 COMPLEX SUBUNIT C"/>
    <property type="match status" value="1"/>
</dbReference>
<keyword evidence="2" id="KW-0805">Transcription regulation</keyword>
<evidence type="ECO:0000313" key="7">
    <source>
        <dbReference type="Proteomes" id="UP000749559"/>
    </source>
</evidence>
<feature type="region of interest" description="Disordered" evidence="5">
    <location>
        <begin position="1"/>
        <end position="66"/>
    </location>
</feature>
<reference evidence="6" key="1">
    <citation type="submission" date="2022-03" db="EMBL/GenBank/DDBJ databases">
        <authorList>
            <person name="Martin C."/>
        </authorList>
    </citation>
    <scope>NUCLEOTIDE SEQUENCE</scope>
</reference>